<dbReference type="EMBL" id="AHZU02001592">
    <property type="protein sequence ID" value="KFG30776.1"/>
    <property type="molecule type" value="Genomic_DNA"/>
</dbReference>
<evidence type="ECO:0008006" key="5">
    <source>
        <dbReference type="Google" id="ProtNLM"/>
    </source>
</evidence>
<name>A0A086JF58_TOXGO</name>
<protein>
    <recommendedName>
        <fullName evidence="5">Transmembrane protein</fullName>
    </recommendedName>
</protein>
<proteinExistence type="predicted"/>
<evidence type="ECO:0000313" key="4">
    <source>
        <dbReference type="Proteomes" id="UP000028837"/>
    </source>
</evidence>
<comment type="caution">
    <text evidence="3">The sequence shown here is derived from an EMBL/GenBank/DDBJ whole genome shotgun (WGS) entry which is preliminary data.</text>
</comment>
<feature type="chain" id="PRO_5001808043" description="Transmembrane protein" evidence="2">
    <location>
        <begin position="29"/>
        <end position="321"/>
    </location>
</feature>
<organism evidence="3 4">
    <name type="scientific">Toxoplasma gondii GAB2-2007-GAL-DOM2</name>
    <dbReference type="NCBI Taxonomy" id="1130820"/>
    <lineage>
        <taxon>Eukaryota</taxon>
        <taxon>Sar</taxon>
        <taxon>Alveolata</taxon>
        <taxon>Apicomplexa</taxon>
        <taxon>Conoidasida</taxon>
        <taxon>Coccidia</taxon>
        <taxon>Eucoccidiorida</taxon>
        <taxon>Eimeriorina</taxon>
        <taxon>Sarcocystidae</taxon>
        <taxon>Toxoplasma</taxon>
    </lineage>
</organism>
<dbReference type="OrthoDB" id="332263at2759"/>
<reference evidence="3 4" key="1">
    <citation type="submission" date="2014-02" db="EMBL/GenBank/DDBJ databases">
        <authorList>
            <person name="Sibley D."/>
            <person name="Venepally P."/>
            <person name="Karamycheva S."/>
            <person name="Hadjithomas M."/>
            <person name="Khan A."/>
            <person name="Brunk B."/>
            <person name="Roos D."/>
            <person name="Caler E."/>
            <person name="Lorenzi H."/>
        </authorList>
    </citation>
    <scope>NUCLEOTIDE SEQUENCE [LARGE SCALE GENOMIC DNA]</scope>
    <source>
        <strain evidence="3 4">GAB2-2007-GAL-DOM2</strain>
    </source>
</reference>
<dbReference type="VEuPathDB" id="ToxoDB:TGDOM2_264150"/>
<dbReference type="AlphaFoldDB" id="A0A086JF58"/>
<feature type="signal peptide" evidence="2">
    <location>
        <begin position="1"/>
        <end position="28"/>
    </location>
</feature>
<keyword evidence="2" id="KW-0732">Signal</keyword>
<feature type="region of interest" description="Disordered" evidence="1">
    <location>
        <begin position="259"/>
        <end position="321"/>
    </location>
</feature>
<evidence type="ECO:0000313" key="3">
    <source>
        <dbReference type="EMBL" id="KFG30776.1"/>
    </source>
</evidence>
<accession>A0A086JF58</accession>
<dbReference type="Proteomes" id="UP000028837">
    <property type="component" value="Unassembled WGS sequence"/>
</dbReference>
<evidence type="ECO:0000256" key="2">
    <source>
        <dbReference type="SAM" id="SignalP"/>
    </source>
</evidence>
<sequence length="321" mass="33023">MATRRLRMAVIGGIISSVLFRCPLSGSGQPFPFPPSSPQPQVWHDPGHATLTLIAQNQNPYTTAAAYMVRPIISSAVIGAGNVVRGAVSRVSNALGAASAASAMAAPYGYYLEQSGSLPAYPTISAGYHGIPDGTERLPQQGGGGGEPYLNGMSYPYGAYSTPQYVQGGYPANTYPVYAAPSLLSEVANHAKGGVASVAGLATNAVRSVTGMASQATQLAAQGITTGLQTRPQIPWNEALSIAEKFVVPSIEAIARAAPTIAAMPPGQGPEEQGLTRLRRGGGEKGQDNPPPDQNAPPAGSASEKRPRLYVSQVGNASVVN</sequence>
<gene>
    <name evidence="3" type="ORF">TGDOM2_264150</name>
</gene>
<evidence type="ECO:0000256" key="1">
    <source>
        <dbReference type="SAM" id="MobiDB-lite"/>
    </source>
</evidence>